<feature type="compositionally biased region" description="Polar residues" evidence="1">
    <location>
        <begin position="418"/>
        <end position="435"/>
    </location>
</feature>
<feature type="region of interest" description="Disordered" evidence="1">
    <location>
        <begin position="231"/>
        <end position="325"/>
    </location>
</feature>
<evidence type="ECO:0000256" key="1">
    <source>
        <dbReference type="SAM" id="MobiDB-lite"/>
    </source>
</evidence>
<dbReference type="InterPro" id="IPR006016">
    <property type="entry name" value="UspA"/>
</dbReference>
<evidence type="ECO:0000259" key="2">
    <source>
        <dbReference type="Pfam" id="PF00582"/>
    </source>
</evidence>
<dbReference type="PRINTS" id="PR01438">
    <property type="entry name" value="UNVRSLSTRESS"/>
</dbReference>
<dbReference type="InterPro" id="IPR006015">
    <property type="entry name" value="Universal_stress_UspA"/>
</dbReference>
<evidence type="ECO:0000313" key="3">
    <source>
        <dbReference type="EMBL" id="KAL0630780.1"/>
    </source>
</evidence>
<feature type="compositionally biased region" description="Polar residues" evidence="1">
    <location>
        <begin position="77"/>
        <end position="95"/>
    </location>
</feature>
<dbReference type="Pfam" id="PF00582">
    <property type="entry name" value="Usp"/>
    <property type="match status" value="1"/>
</dbReference>
<feature type="compositionally biased region" description="Basic and acidic residues" evidence="1">
    <location>
        <begin position="232"/>
        <end position="247"/>
    </location>
</feature>
<feature type="region of interest" description="Disordered" evidence="1">
    <location>
        <begin position="552"/>
        <end position="587"/>
    </location>
</feature>
<gene>
    <name evidence="3" type="ORF">Q9L58_010370</name>
</gene>
<feature type="region of interest" description="Disordered" evidence="1">
    <location>
        <begin position="337"/>
        <end position="360"/>
    </location>
</feature>
<keyword evidence="4" id="KW-1185">Reference proteome</keyword>
<reference evidence="3 4" key="1">
    <citation type="submission" date="2024-02" db="EMBL/GenBank/DDBJ databases">
        <title>Discinaceae phylogenomics.</title>
        <authorList>
            <person name="Dirks A.C."/>
            <person name="James T.Y."/>
        </authorList>
    </citation>
    <scope>NUCLEOTIDE SEQUENCE [LARGE SCALE GENOMIC DNA]</scope>
    <source>
        <strain evidence="3 4">ACD0624</strain>
    </source>
</reference>
<dbReference type="PANTHER" id="PTHR46100:SF4">
    <property type="entry name" value="USPA DOMAIN-CONTAINING PROTEIN"/>
    <property type="match status" value="1"/>
</dbReference>
<sequence>MSLESALEEERLEILKLLERPSKGSIYQHNSSTPSSPRQHYTSVIPPLYHSRASSPNRGTTIASLIDIASLPDSSPGPRNTQITWSPTVSKNVNGRQRADSGPATNGAPKLLKDRDKPGTNNGLSPNEGYDFSMLPSVAPGGAKRGPHSRDPSIAPSARGSFGRRSLSPGAEELLRSASPRSSSGRLSIVPSPAIPRNQITMETGTKIDLDHAYARLNDEALARSGGVLGKLPERRPLIGSDGEHIRAGTGESLTSEGGVRLQKDYDSGGDGNAAVDSSEDESSSLDSSPGSDEEERRGRAGSRARLRNAAANSPGRDEGSSDREVGLIKSMIRSVGDSAGGSKKKGKMAAAIDAKKGTGHMRRTSMSLLAAAEEERKQVSAKYKVRSLLPSISVTPSNSNVPGANSPTTARRMGVHPSTNFDVPSHTSTPMSSDTEADVRDLRRAQRMDMSISPIVSTPETQRVVRTILRGDYDEIFREADEGNRRVRKYLVATDLSAEAQHALEWTIGTILRDGDTLMAIYAIDQDTVEDGGKIVFDDIDMSTQAAAVGSSLAPTGTNTPGSVSPGTPFAARERSERSRERTKAERERYVAAEAVTALVSKLLKKTRLQVKCTVEVIHCKSPKHLLTEIIDLVEPTLVVLGSRGRSALKGVLLGSFSNYLVTKSSVPVMVARRKLKHTKKYAKTNVRLANNLIANATTRQLANAKVD</sequence>
<dbReference type="PANTHER" id="PTHR46100">
    <property type="entry name" value="IMP2'P"/>
    <property type="match status" value="1"/>
</dbReference>
<feature type="compositionally biased region" description="Basic and acidic residues" evidence="1">
    <location>
        <begin position="316"/>
        <end position="325"/>
    </location>
</feature>
<dbReference type="EMBL" id="JBBBZM010000385">
    <property type="protein sequence ID" value="KAL0630780.1"/>
    <property type="molecule type" value="Genomic_DNA"/>
</dbReference>
<feature type="region of interest" description="Disordered" evidence="1">
    <location>
        <begin position="69"/>
        <end position="198"/>
    </location>
</feature>
<dbReference type="Proteomes" id="UP001447188">
    <property type="component" value="Unassembled WGS sequence"/>
</dbReference>
<dbReference type="InterPro" id="IPR014729">
    <property type="entry name" value="Rossmann-like_a/b/a_fold"/>
</dbReference>
<dbReference type="Gene3D" id="3.40.50.620">
    <property type="entry name" value="HUPs"/>
    <property type="match status" value="1"/>
</dbReference>
<evidence type="ECO:0000313" key="4">
    <source>
        <dbReference type="Proteomes" id="UP001447188"/>
    </source>
</evidence>
<feature type="compositionally biased region" description="Low complexity" evidence="1">
    <location>
        <begin position="176"/>
        <end position="188"/>
    </location>
</feature>
<organism evidence="3 4">
    <name type="scientific">Discina gigas</name>
    <dbReference type="NCBI Taxonomy" id="1032678"/>
    <lineage>
        <taxon>Eukaryota</taxon>
        <taxon>Fungi</taxon>
        <taxon>Dikarya</taxon>
        <taxon>Ascomycota</taxon>
        <taxon>Pezizomycotina</taxon>
        <taxon>Pezizomycetes</taxon>
        <taxon>Pezizales</taxon>
        <taxon>Discinaceae</taxon>
        <taxon>Discina</taxon>
    </lineage>
</organism>
<feature type="region of interest" description="Disordered" evidence="1">
    <location>
        <begin position="397"/>
        <end position="439"/>
    </location>
</feature>
<name>A0ABR3G4C0_9PEZI</name>
<protein>
    <recommendedName>
        <fullName evidence="2">UspA domain-containing protein</fullName>
    </recommendedName>
</protein>
<feature type="compositionally biased region" description="Polar residues" evidence="1">
    <location>
        <begin position="397"/>
        <end position="410"/>
    </location>
</feature>
<proteinExistence type="predicted"/>
<feature type="compositionally biased region" description="Polar residues" evidence="1">
    <location>
        <begin position="554"/>
        <end position="567"/>
    </location>
</feature>
<dbReference type="CDD" id="cd23659">
    <property type="entry name" value="USP_At3g01520-like"/>
    <property type="match status" value="1"/>
</dbReference>
<feature type="domain" description="UspA" evidence="2">
    <location>
        <begin position="583"/>
        <end position="674"/>
    </location>
</feature>
<accession>A0ABR3G4C0</accession>
<dbReference type="SUPFAM" id="SSF52402">
    <property type="entry name" value="Adenine nucleotide alpha hydrolases-like"/>
    <property type="match status" value="1"/>
</dbReference>
<comment type="caution">
    <text evidence="3">The sequence shown here is derived from an EMBL/GenBank/DDBJ whole genome shotgun (WGS) entry which is preliminary data.</text>
</comment>
<feature type="compositionally biased region" description="Basic and acidic residues" evidence="1">
    <location>
        <begin position="573"/>
        <end position="587"/>
    </location>
</feature>